<keyword evidence="3" id="KW-1185">Reference proteome</keyword>
<dbReference type="EMBL" id="PISE01000004">
    <property type="protein sequence ID" value="PKG25363.1"/>
    <property type="molecule type" value="Genomic_DNA"/>
</dbReference>
<dbReference type="InterPro" id="IPR028973">
    <property type="entry name" value="PhnB-like"/>
</dbReference>
<comment type="caution">
    <text evidence="2">The sequence shown here is derived from an EMBL/GenBank/DDBJ whole genome shotgun (WGS) entry which is preliminary data.</text>
</comment>
<dbReference type="PANTHER" id="PTHR33990">
    <property type="entry name" value="PROTEIN YJDN-RELATED"/>
    <property type="match status" value="1"/>
</dbReference>
<accession>A0A2N0Z7A2</accession>
<evidence type="ECO:0000313" key="3">
    <source>
        <dbReference type="Proteomes" id="UP000233375"/>
    </source>
</evidence>
<evidence type="ECO:0000259" key="1">
    <source>
        <dbReference type="Pfam" id="PF06983"/>
    </source>
</evidence>
<dbReference type="Pfam" id="PF06983">
    <property type="entry name" value="3-dmu-9_3-mt"/>
    <property type="match status" value="1"/>
</dbReference>
<dbReference type="PANTHER" id="PTHR33990:SF4">
    <property type="entry name" value="PHNB-LIKE DOMAIN-CONTAINING PROTEIN"/>
    <property type="match status" value="1"/>
</dbReference>
<gene>
    <name evidence="2" type="ORF">CWS01_02470</name>
</gene>
<proteinExistence type="predicted"/>
<protein>
    <recommendedName>
        <fullName evidence="1">PhnB-like domain-containing protein</fullName>
    </recommendedName>
</protein>
<dbReference type="PIRSF" id="PIRSF021700">
    <property type="entry name" value="3_dmu_93_MTrfase"/>
    <property type="match status" value="1"/>
</dbReference>
<dbReference type="CDD" id="cd06588">
    <property type="entry name" value="PhnB_like"/>
    <property type="match status" value="1"/>
</dbReference>
<name>A0A2N0Z7A2_9BACI</name>
<dbReference type="RefSeq" id="WP_101175468.1">
    <property type="nucleotide sequence ID" value="NZ_PISE01000004.1"/>
</dbReference>
<evidence type="ECO:0000313" key="2">
    <source>
        <dbReference type="EMBL" id="PKG25363.1"/>
    </source>
</evidence>
<dbReference type="InterPro" id="IPR029068">
    <property type="entry name" value="Glyas_Bleomycin-R_OHBP_Dase"/>
</dbReference>
<feature type="domain" description="PhnB-like" evidence="1">
    <location>
        <begin position="3"/>
        <end position="127"/>
    </location>
</feature>
<dbReference type="OrthoDB" id="9806473at2"/>
<dbReference type="InterPro" id="IPR009725">
    <property type="entry name" value="3_dmu_93_MTrfase"/>
</dbReference>
<dbReference type="AlphaFoldDB" id="A0A2N0Z7A2"/>
<dbReference type="Gene3D" id="3.30.720.100">
    <property type="match status" value="1"/>
</dbReference>
<dbReference type="Proteomes" id="UP000233375">
    <property type="component" value="Unassembled WGS sequence"/>
</dbReference>
<organism evidence="2 3">
    <name type="scientific">Niallia nealsonii</name>
    <dbReference type="NCBI Taxonomy" id="115979"/>
    <lineage>
        <taxon>Bacteria</taxon>
        <taxon>Bacillati</taxon>
        <taxon>Bacillota</taxon>
        <taxon>Bacilli</taxon>
        <taxon>Bacillales</taxon>
        <taxon>Bacillaceae</taxon>
        <taxon>Niallia</taxon>
    </lineage>
</organism>
<reference evidence="2 3" key="1">
    <citation type="journal article" date="2003" name="Int. J. Syst. Evol. Microbiol.">
        <title>Bacillus nealsonii sp. nov., isolated from a spacecraft-assembly facility, whose spores are gamma-radiation resistant.</title>
        <authorList>
            <person name="Venkateswaran K."/>
            <person name="Kempf M."/>
            <person name="Chen F."/>
            <person name="Satomi M."/>
            <person name="Nicholson W."/>
            <person name="Kern R."/>
        </authorList>
    </citation>
    <scope>NUCLEOTIDE SEQUENCE [LARGE SCALE GENOMIC DNA]</scope>
    <source>
        <strain evidence="2 3">FO-92</strain>
    </source>
</reference>
<dbReference type="SUPFAM" id="SSF54593">
    <property type="entry name" value="Glyoxalase/Bleomycin resistance protein/Dihydroxybiphenyl dioxygenase"/>
    <property type="match status" value="1"/>
</dbReference>
<dbReference type="Gene3D" id="3.30.720.110">
    <property type="match status" value="1"/>
</dbReference>
<sequence>MKKVIPFLMFQGNAAEAINTYTSIIEDSSIINITHYGPNEAGAEGSVMSATFRVKDQEIMCIDSSIKHNFTFTPSFSLYIICDNEEEINKLFEQLSGGGSILMPLDNYGFSKRFGWFTDKFGVSWQLNLE</sequence>